<dbReference type="InterPro" id="IPR036179">
    <property type="entry name" value="Ig-like_dom_sf"/>
</dbReference>
<dbReference type="PIRSF" id="PIRSF000615">
    <property type="entry name" value="TyrPK_CSF1-R"/>
    <property type="match status" value="1"/>
</dbReference>
<dbReference type="Proteomes" id="UP000288716">
    <property type="component" value="Unassembled WGS sequence"/>
</dbReference>
<dbReference type="GO" id="GO:0005886">
    <property type="term" value="C:plasma membrane"/>
    <property type="evidence" value="ECO:0007669"/>
    <property type="project" value="TreeGrafter"/>
</dbReference>
<organism evidence="5 6">
    <name type="scientific">Leptotrombidium deliense</name>
    <dbReference type="NCBI Taxonomy" id="299467"/>
    <lineage>
        <taxon>Eukaryota</taxon>
        <taxon>Metazoa</taxon>
        <taxon>Ecdysozoa</taxon>
        <taxon>Arthropoda</taxon>
        <taxon>Chelicerata</taxon>
        <taxon>Arachnida</taxon>
        <taxon>Acari</taxon>
        <taxon>Acariformes</taxon>
        <taxon>Trombidiformes</taxon>
        <taxon>Prostigmata</taxon>
        <taxon>Anystina</taxon>
        <taxon>Parasitengona</taxon>
        <taxon>Trombiculoidea</taxon>
        <taxon>Trombiculidae</taxon>
        <taxon>Leptotrombidium</taxon>
    </lineage>
</organism>
<evidence type="ECO:0000313" key="5">
    <source>
        <dbReference type="EMBL" id="RWS20081.1"/>
    </source>
</evidence>
<sequence>FWKRKPVFPLQPVINDDEAQNIYPNSTFSLVCGVIIEVGDVIRIDWNYPTSALDRVSESKLISSPIDDINLFSSKRISVREALPTDAGIYKCCVSDWLQQKHCSNKTITINDKQLPLYINFTSDLPSQAPVIQNIGEEFIFVVTFEAYPNINGVKMYWLKDGDKFSNAHTDVASDTPVTRIHSKVDGNQVILTIKSVVMQDTGVYTLVALSTDKVAEISRRLLVRGEPYVSVKNRSSFYLENNEYYIFCEIISYPKPTIQWFWFPCFNTVNDCNVNNETQWIDLSNNTSSINNETVMFYNRNENEGLYRVDVNVTAHKSGIYRCLAKNDNGTKFKNEYFIVSDINEKGYSLNASAKEAVEKEYFTLTCK</sequence>
<comment type="caution">
    <text evidence="5">The sequence shown here is derived from an EMBL/GenBank/DDBJ whole genome shotgun (WGS) entry which is preliminary data.</text>
</comment>
<feature type="domain" description="Ig-like" evidence="4">
    <location>
        <begin position="6"/>
        <end position="109"/>
    </location>
</feature>
<dbReference type="Gene3D" id="2.60.40.10">
    <property type="entry name" value="Immunoglobulins"/>
    <property type="match status" value="2"/>
</dbReference>
<feature type="non-terminal residue" evidence="5">
    <location>
        <position position="1"/>
    </location>
</feature>
<keyword evidence="1" id="KW-0732">Signal</keyword>
<evidence type="ECO:0000259" key="4">
    <source>
        <dbReference type="PROSITE" id="PS50835"/>
    </source>
</evidence>
<keyword evidence="3" id="KW-0393">Immunoglobulin domain</keyword>
<gene>
    <name evidence="5" type="ORF">B4U80_12157</name>
</gene>
<keyword evidence="5" id="KW-0675">Receptor</keyword>
<dbReference type="STRING" id="299467.A0A443RXL0"/>
<feature type="non-terminal residue" evidence="5">
    <location>
        <position position="369"/>
    </location>
</feature>
<dbReference type="SUPFAM" id="SSF48726">
    <property type="entry name" value="Immunoglobulin"/>
    <property type="match status" value="2"/>
</dbReference>
<dbReference type="PANTHER" id="PTHR45080:SF8">
    <property type="entry name" value="IG-LIKE DOMAIN-CONTAINING PROTEIN"/>
    <property type="match status" value="1"/>
</dbReference>
<dbReference type="PANTHER" id="PTHR45080">
    <property type="entry name" value="CONTACTIN 5"/>
    <property type="match status" value="1"/>
</dbReference>
<feature type="domain" description="Ig-like" evidence="4">
    <location>
        <begin position="228"/>
        <end position="342"/>
    </location>
</feature>
<evidence type="ECO:0000256" key="2">
    <source>
        <dbReference type="ARBA" id="ARBA00023157"/>
    </source>
</evidence>
<evidence type="ECO:0000313" key="6">
    <source>
        <dbReference type="Proteomes" id="UP000288716"/>
    </source>
</evidence>
<dbReference type="InterPro" id="IPR050958">
    <property type="entry name" value="Cell_Adh-Cytoskel_Orgn"/>
</dbReference>
<dbReference type="OrthoDB" id="535945at2759"/>
<evidence type="ECO:0000256" key="1">
    <source>
        <dbReference type="ARBA" id="ARBA00022729"/>
    </source>
</evidence>
<keyword evidence="6" id="KW-1185">Reference proteome</keyword>
<reference evidence="5 6" key="1">
    <citation type="journal article" date="2018" name="Gigascience">
        <title>Genomes of trombidid mites reveal novel predicted allergens and laterally-transferred genes associated with secondary metabolism.</title>
        <authorList>
            <person name="Dong X."/>
            <person name="Chaisiri K."/>
            <person name="Xia D."/>
            <person name="Armstrong S.D."/>
            <person name="Fang Y."/>
            <person name="Donnelly M.J."/>
            <person name="Kadowaki T."/>
            <person name="McGarry J.W."/>
            <person name="Darby A.C."/>
            <person name="Makepeace B.L."/>
        </authorList>
    </citation>
    <scope>NUCLEOTIDE SEQUENCE [LARGE SCALE GENOMIC DNA]</scope>
    <source>
        <strain evidence="5">UoL-UT</strain>
    </source>
</reference>
<dbReference type="GO" id="GO:0007156">
    <property type="term" value="P:homophilic cell adhesion via plasma membrane adhesion molecules"/>
    <property type="evidence" value="ECO:0007669"/>
    <property type="project" value="TreeGrafter"/>
</dbReference>
<proteinExistence type="predicted"/>
<dbReference type="InterPro" id="IPR013783">
    <property type="entry name" value="Ig-like_fold"/>
</dbReference>
<name>A0A443RXL0_9ACAR</name>
<dbReference type="PROSITE" id="PS50835">
    <property type="entry name" value="IG_LIKE"/>
    <property type="match status" value="2"/>
</dbReference>
<dbReference type="EMBL" id="NCKV01020234">
    <property type="protein sequence ID" value="RWS20081.1"/>
    <property type="molecule type" value="Genomic_DNA"/>
</dbReference>
<evidence type="ECO:0000256" key="3">
    <source>
        <dbReference type="ARBA" id="ARBA00023319"/>
    </source>
</evidence>
<keyword evidence="2" id="KW-1015">Disulfide bond</keyword>
<dbReference type="SMART" id="SM00409">
    <property type="entry name" value="IG"/>
    <property type="match status" value="2"/>
</dbReference>
<accession>A0A443RXL0</accession>
<protein>
    <submittedName>
        <fullName evidence="5">Vascular endothelial growth factor receptor 3-like protein</fullName>
    </submittedName>
</protein>
<dbReference type="InterPro" id="IPR003599">
    <property type="entry name" value="Ig_sub"/>
</dbReference>
<dbReference type="VEuPathDB" id="VectorBase:LDEU011959"/>
<dbReference type="InterPro" id="IPR007110">
    <property type="entry name" value="Ig-like_dom"/>
</dbReference>
<dbReference type="Pfam" id="PF25305">
    <property type="entry name" value="Ig_PDGFR_d4"/>
    <property type="match status" value="1"/>
</dbReference>
<dbReference type="AlphaFoldDB" id="A0A443RXL0"/>
<dbReference type="CDD" id="cd00096">
    <property type="entry name" value="Ig"/>
    <property type="match status" value="1"/>
</dbReference>